<evidence type="ECO:0000256" key="1">
    <source>
        <dbReference type="ARBA" id="ARBA00007433"/>
    </source>
</evidence>
<sequence length="249" mass="25134">ALPLLQQQFRIERARMRLRLAAPASGRAALGALLEERGGVVESEAPAEAGFSSLTVQVEPGVFRDLHAFMQRETQNQGRIEVLSFAVTAEGGAGGDDEYGAALAAAAAVAATAAAAPRPVARGEGDGEGEADEAAPAAAPPSAAAAAAAARRARGAAPAGAPGADGEAGPSGRVVYARGPVSGLPEEFASRRERFEELDALQPGWQVELRERGDSVDAVFYSPAGARAGPFAAARRAALAWKQAGGGAG</sequence>
<evidence type="ECO:0000313" key="4">
    <source>
        <dbReference type="EMBL" id="GBF94191.1"/>
    </source>
</evidence>
<feature type="domain" description="Ribosome maturation protein SDO1/SBDS C-terminal" evidence="3">
    <location>
        <begin position="16"/>
        <end position="84"/>
    </location>
</feature>
<dbReference type="EMBL" id="BDRX01000048">
    <property type="protein sequence ID" value="GBF94191.1"/>
    <property type="molecule type" value="Genomic_DNA"/>
</dbReference>
<evidence type="ECO:0000313" key="5">
    <source>
        <dbReference type="Proteomes" id="UP000247498"/>
    </source>
</evidence>
<reference evidence="4 5" key="1">
    <citation type="journal article" date="2018" name="Sci. Rep.">
        <title>Raphidocelis subcapitata (=Pseudokirchneriella subcapitata) provides an insight into genome evolution and environmental adaptations in the Sphaeropleales.</title>
        <authorList>
            <person name="Suzuki S."/>
            <person name="Yamaguchi H."/>
            <person name="Nakajima N."/>
            <person name="Kawachi M."/>
        </authorList>
    </citation>
    <scope>NUCLEOTIDE SEQUENCE [LARGE SCALE GENOMIC DNA]</scope>
    <source>
        <strain evidence="4 5">NIES-35</strain>
    </source>
</reference>
<gene>
    <name evidence="4" type="ORF">Rsub_07178</name>
</gene>
<organism evidence="4 5">
    <name type="scientific">Raphidocelis subcapitata</name>
    <dbReference type="NCBI Taxonomy" id="307507"/>
    <lineage>
        <taxon>Eukaryota</taxon>
        <taxon>Viridiplantae</taxon>
        <taxon>Chlorophyta</taxon>
        <taxon>core chlorophytes</taxon>
        <taxon>Chlorophyceae</taxon>
        <taxon>CS clade</taxon>
        <taxon>Sphaeropleales</taxon>
        <taxon>Selenastraceae</taxon>
        <taxon>Raphidocelis</taxon>
    </lineage>
</organism>
<evidence type="ECO:0000259" key="3">
    <source>
        <dbReference type="Pfam" id="PF20268"/>
    </source>
</evidence>
<dbReference type="Pfam" id="PF20268">
    <property type="entry name" value="SBDS_C"/>
    <property type="match status" value="1"/>
</dbReference>
<comment type="caution">
    <text evidence="4">The sequence shown here is derived from an EMBL/GenBank/DDBJ whole genome shotgun (WGS) entry which is preliminary data.</text>
</comment>
<dbReference type="InParanoid" id="A0A2V0P2U1"/>
<feature type="region of interest" description="Disordered" evidence="2">
    <location>
        <begin position="119"/>
        <end position="150"/>
    </location>
</feature>
<evidence type="ECO:0000256" key="2">
    <source>
        <dbReference type="SAM" id="MobiDB-lite"/>
    </source>
</evidence>
<dbReference type="InterPro" id="IPR046928">
    <property type="entry name" value="SDO1/SBDS_C"/>
</dbReference>
<dbReference type="PANTHER" id="PTHR10927:SF1">
    <property type="entry name" value="RIBOSOME MATURATION PROTEIN SBDS"/>
    <property type="match status" value="1"/>
</dbReference>
<dbReference type="Gene3D" id="3.30.70.240">
    <property type="match status" value="1"/>
</dbReference>
<dbReference type="STRING" id="307507.A0A2V0P2U1"/>
<proteinExistence type="inferred from homology"/>
<dbReference type="InterPro" id="IPR039100">
    <property type="entry name" value="Sdo1/SBDS-like"/>
</dbReference>
<feature type="non-terminal residue" evidence="4">
    <location>
        <position position="1"/>
    </location>
</feature>
<dbReference type="PANTHER" id="PTHR10927">
    <property type="entry name" value="RIBOSOME MATURATION PROTEIN SBDS"/>
    <property type="match status" value="1"/>
</dbReference>
<protein>
    <recommendedName>
        <fullName evidence="3">Ribosome maturation protein SDO1/SBDS C-terminal domain-containing protein</fullName>
    </recommendedName>
</protein>
<name>A0A2V0P2U1_9CHLO</name>
<dbReference type="Proteomes" id="UP000247498">
    <property type="component" value="Unassembled WGS sequence"/>
</dbReference>
<accession>A0A2V0P2U1</accession>
<dbReference type="AlphaFoldDB" id="A0A2V0P2U1"/>
<comment type="similarity">
    <text evidence="1">Belongs to the SDO1/SBDS family.</text>
</comment>
<feature type="compositionally biased region" description="Low complexity" evidence="2">
    <location>
        <begin position="134"/>
        <end position="150"/>
    </location>
</feature>
<keyword evidence="5" id="KW-1185">Reference proteome</keyword>